<evidence type="ECO:0000313" key="2">
    <source>
        <dbReference type="EMBL" id="CAA9999162.1"/>
    </source>
</evidence>
<sequence>MRSCRDRRFGHSLSLPRTVSIAPKDGLYRSLGRSLSLPRTVSIAPSDVFLLSVLKQVLNTIIFFLTRKPNVSDSNTEVGRRWAMVEGPFCSNSSTSWSEYVFPEIRFPVKDAARSQGNVKREHLHRTDAYVKYTQHDSTKGRKDPNGQTDLAGRSPHHSLSERIPTRRYS</sequence>
<evidence type="ECO:0000256" key="1">
    <source>
        <dbReference type="SAM" id="MobiDB-lite"/>
    </source>
</evidence>
<proteinExistence type="predicted"/>
<dbReference type="AlphaFoldDB" id="A0A6H5G9B0"/>
<reference evidence="2 3" key="1">
    <citation type="submission" date="2020-02" db="EMBL/GenBank/DDBJ databases">
        <authorList>
            <person name="Ferguson B K."/>
        </authorList>
    </citation>
    <scope>NUCLEOTIDE SEQUENCE [LARGE SCALE GENOMIC DNA]</scope>
</reference>
<feature type="region of interest" description="Disordered" evidence="1">
    <location>
        <begin position="116"/>
        <end position="170"/>
    </location>
</feature>
<dbReference type="Proteomes" id="UP000479000">
    <property type="component" value="Unassembled WGS sequence"/>
</dbReference>
<protein>
    <submittedName>
        <fullName evidence="2">Uncharacterized protein</fullName>
    </submittedName>
</protein>
<dbReference type="EMBL" id="CADCXU010008316">
    <property type="protein sequence ID" value="CAA9999162.1"/>
    <property type="molecule type" value="Genomic_DNA"/>
</dbReference>
<evidence type="ECO:0000313" key="3">
    <source>
        <dbReference type="Proteomes" id="UP000479000"/>
    </source>
</evidence>
<keyword evidence="3" id="KW-1185">Reference proteome</keyword>
<organism evidence="2 3">
    <name type="scientific">Nesidiocoris tenuis</name>
    <dbReference type="NCBI Taxonomy" id="355587"/>
    <lineage>
        <taxon>Eukaryota</taxon>
        <taxon>Metazoa</taxon>
        <taxon>Ecdysozoa</taxon>
        <taxon>Arthropoda</taxon>
        <taxon>Hexapoda</taxon>
        <taxon>Insecta</taxon>
        <taxon>Pterygota</taxon>
        <taxon>Neoptera</taxon>
        <taxon>Paraneoptera</taxon>
        <taxon>Hemiptera</taxon>
        <taxon>Heteroptera</taxon>
        <taxon>Panheteroptera</taxon>
        <taxon>Cimicomorpha</taxon>
        <taxon>Miridae</taxon>
        <taxon>Dicyphina</taxon>
        <taxon>Nesidiocoris</taxon>
    </lineage>
</organism>
<gene>
    <name evidence="2" type="ORF">NTEN_LOCUS5445</name>
</gene>
<feature type="compositionally biased region" description="Basic and acidic residues" evidence="1">
    <location>
        <begin position="116"/>
        <end position="145"/>
    </location>
</feature>
<name>A0A6H5G9B0_9HEMI</name>
<accession>A0A6H5G9B0</accession>
<feature type="compositionally biased region" description="Basic and acidic residues" evidence="1">
    <location>
        <begin position="159"/>
        <end position="170"/>
    </location>
</feature>